<dbReference type="Gene3D" id="3.40.640.10">
    <property type="entry name" value="Type I PLP-dependent aspartate aminotransferase-like (Major domain)"/>
    <property type="match status" value="1"/>
</dbReference>
<accession>A0ABV4QNM4</accession>
<evidence type="ECO:0000256" key="1">
    <source>
        <dbReference type="ARBA" id="ARBA00001933"/>
    </source>
</evidence>
<evidence type="ECO:0000256" key="2">
    <source>
        <dbReference type="RuleBase" id="RU004508"/>
    </source>
</evidence>
<gene>
    <name evidence="3" type="ORF">SM611_31800</name>
</gene>
<dbReference type="Pfam" id="PF01041">
    <property type="entry name" value="DegT_DnrJ_EryC1"/>
    <property type="match status" value="1"/>
</dbReference>
<keyword evidence="2" id="KW-0663">Pyridoxal phosphate</keyword>
<sequence>MPSHLLESATYEYGRITADAQLARMAEVVTTGRLAAIGGTQVPELERLAAFRTGRAQALAVSSATAGVELALRALGAAPGAEVVIPALGWVSVGAAASATGAAVRVVPVTSNLTPSWDGLEPLIGSATKAVVVAHLRGMPATEIERIAVELRERGIPLIEDCAQAWGVRSVDGRAAGARGTVAVFSCQAYKLIAAGEGGLVLCDDPELMARMRSLSGDTRMATERAIWRGNVRMSEPAAALAIPQLQKLDQLMAMLRPLQFKVAELFAKATVAERVLPTAGESAGSNGTHVGTFWSSAESARRLWAGLYAAGLRGWHPAAGDLHVQDAWPVRSDGASIAMDRYIDVQIPVLDPSEHDAFLRLLQEAAEEAGLLLPAGGR</sequence>
<keyword evidence="3" id="KW-0032">Aminotransferase</keyword>
<comment type="caution">
    <text evidence="3">The sequence shown here is derived from an EMBL/GenBank/DDBJ whole genome shotgun (WGS) entry which is preliminary data.</text>
</comment>
<dbReference type="SUPFAM" id="SSF53383">
    <property type="entry name" value="PLP-dependent transferases"/>
    <property type="match status" value="1"/>
</dbReference>
<dbReference type="PANTHER" id="PTHR30244">
    <property type="entry name" value="TRANSAMINASE"/>
    <property type="match status" value="1"/>
</dbReference>
<proteinExistence type="inferred from homology"/>
<dbReference type="RefSeq" id="WP_371954031.1">
    <property type="nucleotide sequence ID" value="NZ_JAXCEI010000019.1"/>
</dbReference>
<comment type="similarity">
    <text evidence="2">Belongs to the DegT/DnrJ/EryC1 family.</text>
</comment>
<organism evidence="3 4">
    <name type="scientific">Actinomadura monticuli</name>
    <dbReference type="NCBI Taxonomy" id="3097367"/>
    <lineage>
        <taxon>Bacteria</taxon>
        <taxon>Bacillati</taxon>
        <taxon>Actinomycetota</taxon>
        <taxon>Actinomycetes</taxon>
        <taxon>Streptosporangiales</taxon>
        <taxon>Thermomonosporaceae</taxon>
        <taxon>Actinomadura</taxon>
    </lineage>
</organism>
<dbReference type="InterPro" id="IPR015424">
    <property type="entry name" value="PyrdxlP-dep_Trfase"/>
</dbReference>
<dbReference type="GO" id="GO:0008483">
    <property type="term" value="F:transaminase activity"/>
    <property type="evidence" value="ECO:0007669"/>
    <property type="project" value="UniProtKB-KW"/>
</dbReference>
<dbReference type="EMBL" id="JAXCEI010000019">
    <property type="protein sequence ID" value="MFA1543534.1"/>
    <property type="molecule type" value="Genomic_DNA"/>
</dbReference>
<name>A0ABV4QNM4_9ACTN</name>
<dbReference type="InterPro" id="IPR015421">
    <property type="entry name" value="PyrdxlP-dep_Trfase_major"/>
</dbReference>
<evidence type="ECO:0000313" key="3">
    <source>
        <dbReference type="EMBL" id="MFA1543534.1"/>
    </source>
</evidence>
<dbReference type="InterPro" id="IPR000653">
    <property type="entry name" value="DegT/StrS_aminotransferase"/>
</dbReference>
<keyword evidence="4" id="KW-1185">Reference proteome</keyword>
<dbReference type="Proteomes" id="UP001569963">
    <property type="component" value="Unassembled WGS sequence"/>
</dbReference>
<evidence type="ECO:0000313" key="4">
    <source>
        <dbReference type="Proteomes" id="UP001569963"/>
    </source>
</evidence>
<protein>
    <submittedName>
        <fullName evidence="3">Aminotransferase class V-fold PLP-dependent enzyme</fullName>
    </submittedName>
</protein>
<reference evidence="3 4" key="1">
    <citation type="submission" date="2023-11" db="EMBL/GenBank/DDBJ databases">
        <title>Actinomadura monticuli sp. nov., isolated from volcanic ash.</title>
        <authorList>
            <person name="Lee S.D."/>
            <person name="Yang H."/>
            <person name="Kim I.S."/>
        </authorList>
    </citation>
    <scope>NUCLEOTIDE SEQUENCE [LARGE SCALE GENOMIC DNA]</scope>
    <source>
        <strain evidence="3 4">DLS-62</strain>
    </source>
</reference>
<keyword evidence="3" id="KW-0808">Transferase</keyword>
<dbReference type="PANTHER" id="PTHR30244:SF34">
    <property type="entry name" value="DTDP-4-AMINO-4,6-DIDEOXYGALACTOSE TRANSAMINASE"/>
    <property type="match status" value="1"/>
</dbReference>
<comment type="cofactor">
    <cofactor evidence="1">
        <name>pyridoxal 5'-phosphate</name>
        <dbReference type="ChEBI" id="CHEBI:597326"/>
    </cofactor>
</comment>